<dbReference type="InterPro" id="IPR002410">
    <property type="entry name" value="Peptidase_S33"/>
</dbReference>
<evidence type="ECO:0000313" key="11">
    <source>
        <dbReference type="EMBL" id="SFO74409.1"/>
    </source>
</evidence>
<comment type="subcellular location">
    <subcellularLocation>
        <location evidence="2 8">Cytoplasm</location>
    </subcellularLocation>
</comment>
<dbReference type="GO" id="GO:0005737">
    <property type="term" value="C:cytoplasm"/>
    <property type="evidence" value="ECO:0007669"/>
    <property type="project" value="UniProtKB-SubCell"/>
</dbReference>
<evidence type="ECO:0000256" key="7">
    <source>
        <dbReference type="ARBA" id="ARBA00022801"/>
    </source>
</evidence>
<dbReference type="InterPro" id="IPR000073">
    <property type="entry name" value="AB_hydrolase_1"/>
</dbReference>
<evidence type="ECO:0000256" key="1">
    <source>
        <dbReference type="ARBA" id="ARBA00001585"/>
    </source>
</evidence>
<comment type="catalytic activity">
    <reaction evidence="1 8">
        <text>Release of N-terminal proline from a peptide.</text>
        <dbReference type="EC" id="3.4.11.5"/>
    </reaction>
</comment>
<evidence type="ECO:0000256" key="5">
    <source>
        <dbReference type="ARBA" id="ARBA00022490"/>
    </source>
</evidence>
<keyword evidence="7 8" id="KW-0378">Hydrolase</keyword>
<dbReference type="PANTHER" id="PTHR43722:SF1">
    <property type="entry name" value="PROLINE IMINOPEPTIDASE"/>
    <property type="match status" value="1"/>
</dbReference>
<evidence type="ECO:0000256" key="8">
    <source>
        <dbReference type="PIRNR" id="PIRNR006431"/>
    </source>
</evidence>
<feature type="active site" description="Nucleophile" evidence="9">
    <location>
        <position position="108"/>
    </location>
</feature>
<feature type="active site" description="Proton donor" evidence="9">
    <location>
        <position position="287"/>
    </location>
</feature>
<dbReference type="PANTHER" id="PTHR43722">
    <property type="entry name" value="PROLINE IMINOPEPTIDASE"/>
    <property type="match status" value="1"/>
</dbReference>
<keyword evidence="4 8" id="KW-0031">Aminopeptidase</keyword>
<dbReference type="SUPFAM" id="SSF53474">
    <property type="entry name" value="alpha/beta-Hydrolases"/>
    <property type="match status" value="1"/>
</dbReference>
<dbReference type="PIRSF" id="PIRSF006431">
    <property type="entry name" value="Pept_S33"/>
    <property type="match status" value="1"/>
</dbReference>
<keyword evidence="6 8" id="KW-0645">Protease</keyword>
<evidence type="ECO:0000256" key="2">
    <source>
        <dbReference type="ARBA" id="ARBA00004496"/>
    </source>
</evidence>
<dbReference type="EMBL" id="FOWQ01000001">
    <property type="protein sequence ID" value="SFO74409.1"/>
    <property type="molecule type" value="Genomic_DNA"/>
</dbReference>
<name>A0A1I5JNV6_9ACTN</name>
<proteinExistence type="inferred from homology"/>
<dbReference type="Proteomes" id="UP000198857">
    <property type="component" value="Unassembled WGS sequence"/>
</dbReference>
<protein>
    <recommendedName>
        <fullName evidence="8">Proline iminopeptidase</fullName>
        <shortName evidence="8">PIP</shortName>
        <ecNumber evidence="8">3.4.11.5</ecNumber>
    </recommendedName>
    <alternativeName>
        <fullName evidence="8">Prolyl aminopeptidase</fullName>
    </alternativeName>
</protein>
<evidence type="ECO:0000256" key="9">
    <source>
        <dbReference type="PIRSR" id="PIRSR006431-1"/>
    </source>
</evidence>
<dbReference type="GO" id="GO:0004177">
    <property type="term" value="F:aminopeptidase activity"/>
    <property type="evidence" value="ECO:0007669"/>
    <property type="project" value="UniProtKB-UniRule"/>
</dbReference>
<evidence type="ECO:0000313" key="12">
    <source>
        <dbReference type="Proteomes" id="UP000198857"/>
    </source>
</evidence>
<sequence length="306" mass="34220">MLTVDGFTLSEGLVDVGDGHRLYVQDWGKADAPPVLFVHGGPGMGTSDDYEQYFDASRQRVLFCDQRGVGRSEPYGSLQDDTTDHLVADIVRVLNHSGVDEAVLMGGSWGSCLALAFAVAHPGRVRSLVLYGLLTGRQQESDWLNQGRWRTFFPEVWQWYLDRTPEEHHDDPSAYHFARILGPDAARARESAYAYTTVDTAVMDLDDRFAPAPFTDDVDPTSARVQAHYSTNSHFLPPDHVLANADRLTMPVYVVQGRYDMICPPVSAYELAQRLPRGELIWALSGHGPNRESWSLLRTLLLELTQ</sequence>
<evidence type="ECO:0000259" key="10">
    <source>
        <dbReference type="Pfam" id="PF00561"/>
    </source>
</evidence>
<feature type="active site" evidence="9">
    <location>
        <position position="260"/>
    </location>
</feature>
<dbReference type="InterPro" id="IPR005944">
    <property type="entry name" value="Pro_iminopeptidase"/>
</dbReference>
<dbReference type="STRING" id="1523247.SAMN05660464_0906"/>
<reference evidence="12" key="1">
    <citation type="submission" date="2016-10" db="EMBL/GenBank/DDBJ databases">
        <authorList>
            <person name="Varghese N."/>
            <person name="Submissions S."/>
        </authorList>
    </citation>
    <scope>NUCLEOTIDE SEQUENCE [LARGE SCALE GENOMIC DNA]</scope>
    <source>
        <strain evidence="12">DSM 44208</strain>
    </source>
</reference>
<comment type="similarity">
    <text evidence="3 8">Belongs to the peptidase S33 family.</text>
</comment>
<gene>
    <name evidence="11" type="ORF">SAMN05660464_0906</name>
</gene>
<dbReference type="Gene3D" id="3.40.50.1820">
    <property type="entry name" value="alpha/beta hydrolase"/>
    <property type="match status" value="1"/>
</dbReference>
<organism evidence="11 12">
    <name type="scientific">Geodermatophilus dictyosporus</name>
    <dbReference type="NCBI Taxonomy" id="1523247"/>
    <lineage>
        <taxon>Bacteria</taxon>
        <taxon>Bacillati</taxon>
        <taxon>Actinomycetota</taxon>
        <taxon>Actinomycetes</taxon>
        <taxon>Geodermatophilales</taxon>
        <taxon>Geodermatophilaceae</taxon>
        <taxon>Geodermatophilus</taxon>
    </lineage>
</organism>
<keyword evidence="12" id="KW-1185">Reference proteome</keyword>
<dbReference type="EC" id="3.4.11.5" evidence="8"/>
<dbReference type="InterPro" id="IPR029058">
    <property type="entry name" value="AB_hydrolase_fold"/>
</dbReference>
<accession>A0A1I5JNV6</accession>
<evidence type="ECO:0000256" key="6">
    <source>
        <dbReference type="ARBA" id="ARBA00022670"/>
    </source>
</evidence>
<evidence type="ECO:0000256" key="3">
    <source>
        <dbReference type="ARBA" id="ARBA00010088"/>
    </source>
</evidence>
<dbReference type="PRINTS" id="PR00111">
    <property type="entry name" value="ABHYDROLASE"/>
</dbReference>
<dbReference type="OrthoDB" id="9796770at2"/>
<dbReference type="GO" id="GO:0006508">
    <property type="term" value="P:proteolysis"/>
    <property type="evidence" value="ECO:0007669"/>
    <property type="project" value="UniProtKB-KW"/>
</dbReference>
<evidence type="ECO:0000256" key="4">
    <source>
        <dbReference type="ARBA" id="ARBA00022438"/>
    </source>
</evidence>
<dbReference type="AlphaFoldDB" id="A0A1I5JNV6"/>
<feature type="domain" description="AB hydrolase-1" evidence="10">
    <location>
        <begin position="33"/>
        <end position="281"/>
    </location>
</feature>
<dbReference type="Pfam" id="PF00561">
    <property type="entry name" value="Abhydrolase_1"/>
    <property type="match status" value="1"/>
</dbReference>
<keyword evidence="5 8" id="KW-0963">Cytoplasm</keyword>
<dbReference type="PRINTS" id="PR00793">
    <property type="entry name" value="PROAMNOPTASE"/>
</dbReference>